<dbReference type="SUPFAM" id="SSF51215">
    <property type="entry name" value="Regulatory protein AraC"/>
    <property type="match status" value="1"/>
</dbReference>
<dbReference type="InterPro" id="IPR018060">
    <property type="entry name" value="HTH_AraC"/>
</dbReference>
<protein>
    <submittedName>
        <fullName evidence="5">AraC family transcriptional regulator</fullName>
    </submittedName>
</protein>
<dbReference type="GO" id="GO:0003700">
    <property type="term" value="F:DNA-binding transcription factor activity"/>
    <property type="evidence" value="ECO:0007669"/>
    <property type="project" value="InterPro"/>
</dbReference>
<dbReference type="AlphaFoldDB" id="A0A399CZJ6"/>
<evidence type="ECO:0000313" key="5">
    <source>
        <dbReference type="EMBL" id="RIH63912.1"/>
    </source>
</evidence>
<comment type="caution">
    <text evidence="5">The sequence shown here is derived from an EMBL/GenBank/DDBJ whole genome shotgun (WGS) entry which is preliminary data.</text>
</comment>
<dbReference type="GO" id="GO:0043565">
    <property type="term" value="F:sequence-specific DNA binding"/>
    <property type="evidence" value="ECO:0007669"/>
    <property type="project" value="InterPro"/>
</dbReference>
<feature type="domain" description="HTH araC/xylS-type" evidence="4">
    <location>
        <begin position="172"/>
        <end position="270"/>
    </location>
</feature>
<dbReference type="SMART" id="SM00342">
    <property type="entry name" value="HTH_ARAC"/>
    <property type="match status" value="1"/>
</dbReference>
<evidence type="ECO:0000313" key="6">
    <source>
        <dbReference type="Proteomes" id="UP000266441"/>
    </source>
</evidence>
<dbReference type="InterPro" id="IPR009057">
    <property type="entry name" value="Homeodomain-like_sf"/>
</dbReference>
<dbReference type="PROSITE" id="PS01124">
    <property type="entry name" value="HTH_ARAC_FAMILY_2"/>
    <property type="match status" value="1"/>
</dbReference>
<dbReference type="Pfam" id="PF12833">
    <property type="entry name" value="HTH_18"/>
    <property type="match status" value="1"/>
</dbReference>
<dbReference type="PANTHER" id="PTHR43280">
    <property type="entry name" value="ARAC-FAMILY TRANSCRIPTIONAL REGULATOR"/>
    <property type="match status" value="1"/>
</dbReference>
<evidence type="ECO:0000256" key="1">
    <source>
        <dbReference type="ARBA" id="ARBA00023015"/>
    </source>
</evidence>
<dbReference type="PRINTS" id="PR00032">
    <property type="entry name" value="HTHARAC"/>
</dbReference>
<reference evidence="5 6" key="1">
    <citation type="journal article" date="2015" name="Int. J. Syst. Evol. Microbiol.">
        <title>Mariniphaga sediminis sp. nov., isolated from coastal sediment.</title>
        <authorList>
            <person name="Wang F.Q."/>
            <person name="Shen Q.Y."/>
            <person name="Chen G.J."/>
            <person name="Du Z.J."/>
        </authorList>
    </citation>
    <scope>NUCLEOTIDE SEQUENCE [LARGE SCALE GENOMIC DNA]</scope>
    <source>
        <strain evidence="5 6">SY21</strain>
    </source>
</reference>
<evidence type="ECO:0000256" key="3">
    <source>
        <dbReference type="ARBA" id="ARBA00023163"/>
    </source>
</evidence>
<dbReference type="OrthoDB" id="1096411at2"/>
<keyword evidence="2" id="KW-0238">DNA-binding</keyword>
<dbReference type="RefSeq" id="WP_119351167.1">
    <property type="nucleotide sequence ID" value="NZ_QWET01000015.1"/>
</dbReference>
<dbReference type="EMBL" id="QWET01000015">
    <property type="protein sequence ID" value="RIH63912.1"/>
    <property type="molecule type" value="Genomic_DNA"/>
</dbReference>
<gene>
    <name evidence="5" type="ORF">D1164_17390</name>
</gene>
<keyword evidence="6" id="KW-1185">Reference proteome</keyword>
<dbReference type="InterPro" id="IPR020449">
    <property type="entry name" value="Tscrpt_reg_AraC-type_HTH"/>
</dbReference>
<dbReference type="InterPro" id="IPR037923">
    <property type="entry name" value="HTH-like"/>
</dbReference>
<evidence type="ECO:0000259" key="4">
    <source>
        <dbReference type="PROSITE" id="PS01124"/>
    </source>
</evidence>
<name>A0A399CZJ6_9BACT</name>
<dbReference type="InterPro" id="IPR018062">
    <property type="entry name" value="HTH_AraC-typ_CS"/>
</dbReference>
<keyword evidence="3" id="KW-0804">Transcription</keyword>
<dbReference type="PROSITE" id="PS00041">
    <property type="entry name" value="HTH_ARAC_FAMILY_1"/>
    <property type="match status" value="1"/>
</dbReference>
<sequence>MNETFKIYPVSVEEAKKINASVNEPHQHDYEELIIGIEGQLEHFIDFDSTRTDSPYASFITKGKVHRVQPRLKNELFFAWVIRFQSEFIPEIIFQLYGFYHNQANIEFERGTCFDRVNTLCEMMYLEYQQENPDLAIIRHLLQAVFIMIESQRKKILPDTEGLLKTQSQTFKNFLAVLEENFRRPAGVSFYAEKLFMTPRNLNVICQNILQQSVSEIIETRKLTEAKNMLITTDLTIAEIGFELGYNEKSYFTNVFKKKTGQSPSAFRTSMKKLFS</sequence>
<organism evidence="5 6">
    <name type="scientific">Mariniphaga sediminis</name>
    <dbReference type="NCBI Taxonomy" id="1628158"/>
    <lineage>
        <taxon>Bacteria</taxon>
        <taxon>Pseudomonadati</taxon>
        <taxon>Bacteroidota</taxon>
        <taxon>Bacteroidia</taxon>
        <taxon>Marinilabiliales</taxon>
        <taxon>Prolixibacteraceae</taxon>
        <taxon>Mariniphaga</taxon>
    </lineage>
</organism>
<dbReference type="Proteomes" id="UP000266441">
    <property type="component" value="Unassembled WGS sequence"/>
</dbReference>
<evidence type="ECO:0000256" key="2">
    <source>
        <dbReference type="ARBA" id="ARBA00023125"/>
    </source>
</evidence>
<dbReference type="SUPFAM" id="SSF46689">
    <property type="entry name" value="Homeodomain-like"/>
    <property type="match status" value="1"/>
</dbReference>
<accession>A0A399CZJ6</accession>
<dbReference type="Gene3D" id="1.10.10.60">
    <property type="entry name" value="Homeodomain-like"/>
    <property type="match status" value="1"/>
</dbReference>
<proteinExistence type="predicted"/>
<dbReference type="PANTHER" id="PTHR43280:SF32">
    <property type="entry name" value="TRANSCRIPTIONAL REGULATORY PROTEIN"/>
    <property type="match status" value="1"/>
</dbReference>
<keyword evidence="1" id="KW-0805">Transcription regulation</keyword>